<accession>Q6IID4</accession>
<evidence type="ECO:0000313" key="1">
    <source>
        <dbReference type="EMBL" id="DAA03332.1"/>
    </source>
</evidence>
<proteinExistence type="predicted"/>
<sequence length="80" mass="8885">MGPQRRDKSCLLGLLMTAIKCMKVFGLRSDDSSLFGRPQKSDERQTNGVGAKFGICLIGIFGVSRSVHLLRWMLEGNLEN</sequence>
<dbReference type="EMBL" id="BK003132">
    <property type="protein sequence ID" value="DAA03332.1"/>
    <property type="molecule type" value="Genomic_DNA"/>
</dbReference>
<reference evidence="1" key="1">
    <citation type="journal article" date="2003" name="Genome Biol.">
        <title>An integrated gene annotation and transcriptional profiling approach towards the full gene content of the Drosophila genome.</title>
        <authorList>
            <person name="Hild M."/>
            <person name="Beckmann B."/>
            <person name="Haas S.A."/>
            <person name="Koch B."/>
            <person name="Solovyev V."/>
            <person name="Busold C."/>
            <person name="Fellenberg K."/>
            <person name="Boutros M."/>
            <person name="Vingron M."/>
            <person name="Sauer F."/>
            <person name="Hoheisel J.D."/>
            <person name="Paro R."/>
        </authorList>
    </citation>
    <scope>NUCLEOTIDE SEQUENCE</scope>
</reference>
<dbReference type="AlphaFoldDB" id="Q6IID4"/>
<name>Q6IID4_DROME</name>
<gene>
    <name evidence="1" type="ORF">HDC18746</name>
</gene>
<protein>
    <submittedName>
        <fullName evidence="1">HDC18746</fullName>
    </submittedName>
</protein>
<organism evidence="1">
    <name type="scientific">Drosophila melanogaster</name>
    <name type="common">Fruit fly</name>
    <dbReference type="NCBI Taxonomy" id="7227"/>
    <lineage>
        <taxon>Eukaryota</taxon>
        <taxon>Metazoa</taxon>
        <taxon>Ecdysozoa</taxon>
        <taxon>Arthropoda</taxon>
        <taxon>Hexapoda</taxon>
        <taxon>Insecta</taxon>
        <taxon>Pterygota</taxon>
        <taxon>Neoptera</taxon>
        <taxon>Endopterygota</taxon>
        <taxon>Diptera</taxon>
        <taxon>Brachycera</taxon>
        <taxon>Muscomorpha</taxon>
        <taxon>Ephydroidea</taxon>
        <taxon>Drosophilidae</taxon>
        <taxon>Drosophila</taxon>
        <taxon>Sophophora</taxon>
    </lineage>
</organism>